<dbReference type="InterPro" id="IPR021717">
    <property type="entry name" value="Nucleoporin_Nup160"/>
</dbReference>
<sequence length="1813" mass="206688">MQSSDCIQVYHRTPILLDNVLEYENPQFVSSNFDPSLTISSRKYPRSKFLGHVIYYVSQDQGFPENNFFEDSSYTGDALSQDDPKFSFYKQHLESPKHAGIWVQPTTNDSARQGIHWRIINKGCTLELRRIKFASKINKDDISNISPKDFMLNDTIDLSKTDVSPILSLVFSDPLEGKVEFFQEAVPTNLQSQHNELILWALTANSKLFRISFKNISDIGIKDSVNDITVNFYKIMSKSSFDTTNSSPFTNNNTAYSKHNSIANTSKSVPSFKQIRAINAFSALVFWKDGLVALIAGTECSNKFSFKKSTELKFNFIKQSKRFFTSQLYKQSTKLDDINHLLEFVVLPKNISASQPESLVFGLESNKTLWVWNLHSANQKEKTQINLPSLGPDSNSFIKSDQTAFICDFVDYSSICSSLNSDSIENNNNPSHKRRIALIVYIPDGQASYFALLEGIIDLLNFSSSVLQVSGIKKITSIFDSVSSSSNLIDLKISSGKFDPQYSTYNWQIYSLWKDGSKDTVMYGFVETLPSSFIADSSSDFNIDPENMAFEPLLKWGKASSIGERWVPSYPLIDQLCPQPTHGELELLHEWLVSKKSNTEFINSLLYSLDQELELHIGDNLKDKLTSKIHSTMIDFVMNPVHYSSSVIQYALEIYKSKFNLNKKNIDRNDQDQSLRLILINTIGTNILYNEKSNQKGYSFNSKSDSDFNDNQLDLQRIYEYGYQLYTEWMWFLQITTQAQIEHYSAFQLFIDPEIDLVGVTRSLSFETLNSAADFDWIIEKTKPSTSYFHANNSINLKEHNQASILSATSFLLLCPSNLLDPDFYYLLNSSERNKILIFCRAANILCSNLSLLTKAQLVNGINLLFKGGTYLDIERELSKLFKEVFTNNTEMLSVSLTKAIQLLFKAQNISSVVLSLLEMLIEIKTENQLHENNYNSEQHTTIFKNSDISNYAQIFELIDPKSKSKIFAKAIDTFRFYSFCKKFSQSTTIGAGKTKSKSVLNLIHNSKFDYGIEYTDLQKKSKLVKLKHDSNDSRPYTSLNILDNAPELTSYNLLHSSILEWQASILDGKHNQLEKTEKLLTNSSDHKILNLTLEFISEKILEYSSTNQIESITSVPDKVESEAKSGDFYLSISKLVKLCAIDILDPNQILVLLDALPTVFHVAFLSGLAFIQLGKFINASDCFLSAASIVFSLEDFGISDTQSNSTEYVQFLSKFNSWLGDFGIFDTNPAVYYLRIANIFESVKSHHIACDFYSLALEKLGYDKTKGNNIDSSSLEITEKADFDVGSIQSKLFHSAIESSQIDLAYLSVLNNPDIDISLECLRIFVNTCLDKNNINWCRLLVTLPFPGLLGEVERCLLFKARNSKLNTDFLFKIGTPLNNENEGDVAINYYHVIFSFYIRWNNYREAASIMYQYSQRLYKLYKPPIVESDSIKSVKAYQKWLDLQLESLLMSIQTLEMEEEEKRFILVRKLVMQPQPDEIESGAYKRKVDQYFINLNNLAELNTEKGQENSFIIDLDEIKHSYEQIKANQHLLNTIISNEYIKEEDYLAFLEINMNPNSIINSYFELGLLEECIELAVKLEADYNLVVSEFARLLFKSDQVAVIDGGNNTGEINFIKKVDDSHEKHLKYLKRAINIFESNLRAKNSGENEIILLKLHTVQEILTHYNEKISNSEGHAEITVSSILPSWLTQPLFESRPIDLIMTCVRNKSILDASNFLVLLIKQKTTELQDNTQLSKHFNTAYMPYNLIAEIKSSISLVISKLAETKSLISVKNVSDNLAVDKSKKREKRKKSKALSATKNNSQKPKLVQLE</sequence>
<organism evidence="3 4">
    <name type="scientific">Smittium simulii</name>
    <dbReference type="NCBI Taxonomy" id="133385"/>
    <lineage>
        <taxon>Eukaryota</taxon>
        <taxon>Fungi</taxon>
        <taxon>Fungi incertae sedis</taxon>
        <taxon>Zoopagomycota</taxon>
        <taxon>Kickxellomycotina</taxon>
        <taxon>Harpellomycetes</taxon>
        <taxon>Harpellales</taxon>
        <taxon>Legeriomycetaceae</taxon>
        <taxon>Smittium</taxon>
    </lineage>
</organism>
<dbReference type="OrthoDB" id="67716at2759"/>
<dbReference type="GO" id="GO:0005643">
    <property type="term" value="C:nuclear pore"/>
    <property type="evidence" value="ECO:0007669"/>
    <property type="project" value="TreeGrafter"/>
</dbReference>
<dbReference type="Pfam" id="PF23354">
    <property type="entry name" value="TPR_NUP160_120_M"/>
    <property type="match status" value="1"/>
</dbReference>
<feature type="compositionally biased region" description="Polar residues" evidence="1">
    <location>
        <begin position="1797"/>
        <end position="1806"/>
    </location>
</feature>
<dbReference type="EMBL" id="MBFR01000027">
    <property type="protein sequence ID" value="PVU96661.1"/>
    <property type="molecule type" value="Genomic_DNA"/>
</dbReference>
<accession>A0A2T9YWE7</accession>
<dbReference type="GO" id="GO:0017056">
    <property type="term" value="F:structural constituent of nuclear pore"/>
    <property type="evidence" value="ECO:0007669"/>
    <property type="project" value="TreeGrafter"/>
</dbReference>
<evidence type="ECO:0000259" key="2">
    <source>
        <dbReference type="Pfam" id="PF23354"/>
    </source>
</evidence>
<gene>
    <name evidence="3" type="ORF">BB561_001038</name>
</gene>
<comment type="caution">
    <text evidence="3">The sequence shown here is derived from an EMBL/GenBank/DDBJ whole genome shotgun (WGS) entry which is preliminary data.</text>
</comment>
<proteinExistence type="predicted"/>
<dbReference type="PANTHER" id="PTHR21286:SF0">
    <property type="entry name" value="NUCLEAR PORE COMPLEX PROTEIN NUP160"/>
    <property type="match status" value="1"/>
</dbReference>
<dbReference type="STRING" id="133385.A0A2T9YWE7"/>
<dbReference type="Proteomes" id="UP000245383">
    <property type="component" value="Unassembled WGS sequence"/>
</dbReference>
<protein>
    <recommendedName>
        <fullName evidence="2">NUP160 middle TPR domain-containing protein</fullName>
    </recommendedName>
</protein>
<feature type="domain" description="NUP160 middle TPR" evidence="2">
    <location>
        <begin position="1163"/>
        <end position="1421"/>
    </location>
</feature>
<evidence type="ECO:0000313" key="4">
    <source>
        <dbReference type="Proteomes" id="UP000245383"/>
    </source>
</evidence>
<evidence type="ECO:0000256" key="1">
    <source>
        <dbReference type="SAM" id="MobiDB-lite"/>
    </source>
</evidence>
<keyword evidence="4" id="KW-1185">Reference proteome</keyword>
<dbReference type="PANTHER" id="PTHR21286">
    <property type="entry name" value="NUCLEAR PORE COMPLEX PROTEIN NUP160"/>
    <property type="match status" value="1"/>
</dbReference>
<evidence type="ECO:0000313" key="3">
    <source>
        <dbReference type="EMBL" id="PVU96661.1"/>
    </source>
</evidence>
<feature type="region of interest" description="Disordered" evidence="1">
    <location>
        <begin position="1783"/>
        <end position="1813"/>
    </location>
</feature>
<dbReference type="InterPro" id="IPR056535">
    <property type="entry name" value="TPR_NUP160_M"/>
</dbReference>
<name>A0A2T9YWE7_9FUNG</name>
<reference evidence="3 4" key="1">
    <citation type="journal article" date="2018" name="MBio">
        <title>Comparative Genomics Reveals the Core Gene Toolbox for the Fungus-Insect Symbiosis.</title>
        <authorList>
            <person name="Wang Y."/>
            <person name="Stata M."/>
            <person name="Wang W."/>
            <person name="Stajich J.E."/>
            <person name="White M.M."/>
            <person name="Moncalvo J.M."/>
        </authorList>
    </citation>
    <scope>NUCLEOTIDE SEQUENCE [LARGE SCALE GENOMIC DNA]</scope>
    <source>
        <strain evidence="3 4">SWE-8-4</strain>
    </source>
</reference>